<evidence type="ECO:0000259" key="2">
    <source>
        <dbReference type="Pfam" id="PF16694"/>
    </source>
</evidence>
<evidence type="ECO:0000313" key="4">
    <source>
        <dbReference type="Proteomes" id="UP001056132"/>
    </source>
</evidence>
<feature type="domain" description="Cytochrome P460" evidence="2">
    <location>
        <begin position="58"/>
        <end position="186"/>
    </location>
</feature>
<dbReference type="Gene3D" id="3.50.70.20">
    <property type="entry name" value="Cytochrome P460"/>
    <property type="match status" value="1"/>
</dbReference>
<feature type="chain" id="PRO_5042001675" evidence="1">
    <location>
        <begin position="23"/>
        <end position="200"/>
    </location>
</feature>
<dbReference type="AlphaFoldDB" id="A0AAE9I559"/>
<proteinExistence type="predicted"/>
<dbReference type="KEGG" id="ccam:M5D45_27990"/>
<gene>
    <name evidence="3" type="ORF">M5D45_27990</name>
</gene>
<evidence type="ECO:0000313" key="3">
    <source>
        <dbReference type="EMBL" id="URF06908.1"/>
    </source>
</evidence>
<dbReference type="EMBL" id="CP097331">
    <property type="protein sequence ID" value="URF06908.1"/>
    <property type="molecule type" value="Genomic_DNA"/>
</dbReference>
<dbReference type="InterPro" id="IPR038142">
    <property type="entry name" value="Cytochrome_P460_sp"/>
</dbReference>
<dbReference type="Proteomes" id="UP001056132">
    <property type="component" value="Chromosome 2"/>
</dbReference>
<dbReference type="InterPro" id="IPR032033">
    <property type="entry name" value="Cytochrome_P460"/>
</dbReference>
<feature type="signal peptide" evidence="1">
    <location>
        <begin position="1"/>
        <end position="22"/>
    </location>
</feature>
<accession>A0AAE9I559</accession>
<evidence type="ECO:0000256" key="1">
    <source>
        <dbReference type="SAM" id="SignalP"/>
    </source>
</evidence>
<dbReference type="Pfam" id="PF16694">
    <property type="entry name" value="Cytochrome_P460"/>
    <property type="match status" value="1"/>
</dbReference>
<name>A0AAE9I559_9BURK</name>
<keyword evidence="1" id="KW-0732">Signal</keyword>
<reference evidence="3" key="2">
    <citation type="submission" date="2022-05" db="EMBL/GenBank/DDBJ databases">
        <authorList>
            <person name="Kunte H.-J."/>
        </authorList>
    </citation>
    <scope>NUCLEOTIDE SEQUENCE</scope>
    <source>
        <strain evidence="3">G5</strain>
    </source>
</reference>
<sequence length="200" mass="20871">MKKIVGMALAVTALAGAGVGLAQTAEEAAGKDSMQAARPVAKGATQDLSKVAVPDKIPPGYRAWTLISVAREEGATDDLRAILGNEAAVVALRSGKYPLPDGAIIARLAWSYDALAESAAAFGKPQSHVAGHPKNGLQFMVRDSTKYAATGGWGYVQFDDGKPSDAAKQQACFACHTVVKNRDYVFNRFAPDPPNGIAGN</sequence>
<dbReference type="CDD" id="cd20753">
    <property type="entry name" value="cyt_P460_Mc-like"/>
    <property type="match status" value="1"/>
</dbReference>
<organism evidence="3 4">
    <name type="scientific">Cupriavidus campinensis</name>
    <dbReference type="NCBI Taxonomy" id="151783"/>
    <lineage>
        <taxon>Bacteria</taxon>
        <taxon>Pseudomonadati</taxon>
        <taxon>Pseudomonadota</taxon>
        <taxon>Betaproteobacteria</taxon>
        <taxon>Burkholderiales</taxon>
        <taxon>Burkholderiaceae</taxon>
        <taxon>Cupriavidus</taxon>
    </lineage>
</organism>
<dbReference type="RefSeq" id="WP_211942740.1">
    <property type="nucleotide sequence ID" value="NZ_CAJPVH010000002.1"/>
</dbReference>
<reference evidence="3" key="1">
    <citation type="journal article" date="2022" name="Microbiol. Resour. Announc.">
        <title>Genome Sequence of Cupriavidus campinensis Strain G5, a Member of a Bacterial Consortium Capable of Polyethylene Degradation.</title>
        <authorList>
            <person name="Schneider B."/>
            <person name="Pfeiffer F."/>
            <person name="Dyall-Smith M."/>
            <person name="Kunte H.J."/>
        </authorList>
    </citation>
    <scope>NUCLEOTIDE SEQUENCE</scope>
    <source>
        <strain evidence="3">G5</strain>
    </source>
</reference>
<protein>
    <submittedName>
        <fullName evidence="3">Cytochrome P460 family protein</fullName>
    </submittedName>
</protein>